<accession>A0A2P8A677</accession>
<dbReference type="EMBL" id="NHZQ01000066">
    <property type="protein sequence ID" value="PSK55964.1"/>
    <property type="molecule type" value="Genomic_DNA"/>
</dbReference>
<keyword evidence="4" id="KW-0472">Membrane</keyword>
<dbReference type="PANTHER" id="PTHR31306:SF3">
    <property type="entry name" value="NUCLEOTIDE-DIPHOSPHO-SUGAR TRANSFERASE DOMAIN-CONTAINING PROTEIN"/>
    <property type="match status" value="1"/>
</dbReference>
<keyword evidence="2" id="KW-0328">Glycosyltransferase</keyword>
<name>A0A2P8A677_9PEZI</name>
<organism evidence="5 6">
    <name type="scientific">Elsinoe australis</name>
    <dbReference type="NCBI Taxonomy" id="40998"/>
    <lineage>
        <taxon>Eukaryota</taxon>
        <taxon>Fungi</taxon>
        <taxon>Dikarya</taxon>
        <taxon>Ascomycota</taxon>
        <taxon>Pezizomycotina</taxon>
        <taxon>Dothideomycetes</taxon>
        <taxon>Dothideomycetidae</taxon>
        <taxon>Myriangiales</taxon>
        <taxon>Elsinoaceae</taxon>
        <taxon>Elsinoe</taxon>
    </lineage>
</organism>
<evidence type="ECO:0000256" key="2">
    <source>
        <dbReference type="ARBA" id="ARBA00022676"/>
    </source>
</evidence>
<dbReference type="GO" id="GO:0006487">
    <property type="term" value="P:protein N-linked glycosylation"/>
    <property type="evidence" value="ECO:0007669"/>
    <property type="project" value="TreeGrafter"/>
</dbReference>
<comment type="caution">
    <text evidence="5">The sequence shown here is derived from an EMBL/GenBank/DDBJ whole genome shotgun (WGS) entry which is preliminary data.</text>
</comment>
<evidence type="ECO:0000256" key="3">
    <source>
        <dbReference type="ARBA" id="ARBA00022679"/>
    </source>
</evidence>
<dbReference type="PANTHER" id="PTHR31306">
    <property type="entry name" value="ALPHA-1,6-MANNOSYLTRANSFERASE MNN11-RELATED"/>
    <property type="match status" value="1"/>
</dbReference>
<evidence type="ECO:0008006" key="7">
    <source>
        <dbReference type="Google" id="ProtNLM"/>
    </source>
</evidence>
<dbReference type="Gene3D" id="3.90.550.10">
    <property type="entry name" value="Spore Coat Polysaccharide Biosynthesis Protein SpsA, Chain A"/>
    <property type="match status" value="1"/>
</dbReference>
<gene>
    <name evidence="5" type="ORF">B9Z65_4842</name>
</gene>
<dbReference type="OrthoDB" id="3763672at2759"/>
<dbReference type="AlphaFoldDB" id="A0A2P8A677"/>
<comment type="similarity">
    <text evidence="1">Belongs to the glycosyltransferase 34 family.</text>
</comment>
<dbReference type="GO" id="GO:0000139">
    <property type="term" value="C:Golgi membrane"/>
    <property type="evidence" value="ECO:0007669"/>
    <property type="project" value="TreeGrafter"/>
</dbReference>
<keyword evidence="4" id="KW-0812">Transmembrane</keyword>
<evidence type="ECO:0000313" key="5">
    <source>
        <dbReference type="EMBL" id="PSK55964.1"/>
    </source>
</evidence>
<feature type="transmembrane region" description="Helical" evidence="4">
    <location>
        <begin position="69"/>
        <end position="90"/>
    </location>
</feature>
<dbReference type="Proteomes" id="UP000243723">
    <property type="component" value="Unassembled WGS sequence"/>
</dbReference>
<dbReference type="GO" id="GO:0016757">
    <property type="term" value="F:glycosyltransferase activity"/>
    <property type="evidence" value="ECO:0007669"/>
    <property type="project" value="UniProtKB-KW"/>
</dbReference>
<keyword evidence="3" id="KW-0808">Transferase</keyword>
<evidence type="ECO:0000256" key="4">
    <source>
        <dbReference type="SAM" id="Phobius"/>
    </source>
</evidence>
<evidence type="ECO:0000313" key="6">
    <source>
        <dbReference type="Proteomes" id="UP000243723"/>
    </source>
</evidence>
<reference evidence="5 6" key="1">
    <citation type="submission" date="2017-05" db="EMBL/GenBank/DDBJ databases">
        <title>Draft genome sequence of Elsinoe australis.</title>
        <authorList>
            <person name="Cheng Q."/>
        </authorList>
    </citation>
    <scope>NUCLEOTIDE SEQUENCE [LARGE SCALE GENOMIC DNA]</scope>
    <source>
        <strain evidence="5 6">NL1</strain>
    </source>
</reference>
<dbReference type="InterPro" id="IPR029044">
    <property type="entry name" value="Nucleotide-diphossugar_trans"/>
</dbReference>
<keyword evidence="4" id="KW-1133">Transmembrane helix</keyword>
<dbReference type="InterPro" id="IPR008630">
    <property type="entry name" value="Glyco_trans_34"/>
</dbReference>
<keyword evidence="6" id="KW-1185">Reference proteome</keyword>
<sequence>MKQEYRNVGTSEDRGDSFDRREELRFEDCEDDTMREWAQRKTLWSRILDESKITALERQADDMWHTTSFLTKLAICIPILASALIGPLYLISLKQDLSIPAALHKLPWSPTMLPDFDVLKKVKASGDLSSRLYPDKLGSKVLLLDIDSRPWEAEDPANLSHMSYGRLNHYFYAQMHGYDYQFMKVPPSPPGTFRTWPKVGGIYDALQQDYQFVIFVDYDIVFPHLKIPIEWMLDHWNVTKDIVLTVGLAPDNTTKNDMRWDRFHNQLSINSGFMIVQNGPVAHDMFRDWRDCPTDTKFPGCSKWKSEPLYEQRAYSDYIRYAYPNTAREIPCDEVLGYELQYASHQCRGTLVRHMFRKGKRHVKAAVEESIAKLILPTVVQELQDKYVGNT</sequence>
<proteinExistence type="inferred from homology"/>
<protein>
    <recommendedName>
        <fullName evidence="7">Nucleotide-diphospho-sugar transferase domain-containing protein</fullName>
    </recommendedName>
</protein>
<evidence type="ECO:0000256" key="1">
    <source>
        <dbReference type="ARBA" id="ARBA00005664"/>
    </source>
</evidence>